<evidence type="ECO:0000313" key="1">
    <source>
        <dbReference type="EMBL" id="GAA4800947.1"/>
    </source>
</evidence>
<dbReference type="EMBL" id="BAABIQ010000041">
    <property type="protein sequence ID" value="GAA4800947.1"/>
    <property type="molecule type" value="Genomic_DNA"/>
</dbReference>
<evidence type="ECO:0000313" key="2">
    <source>
        <dbReference type="Proteomes" id="UP001501411"/>
    </source>
</evidence>
<sequence>MEKQHPLRNPKSIVDYPHNDTTAIFLQCLSYDEFKQNSPQSVALQHISISSNRASCLVLNKKTGLVGGFKLEKEGDQWIVLAFKTIRI</sequence>
<dbReference type="Proteomes" id="UP001501411">
    <property type="component" value="Unassembled WGS sequence"/>
</dbReference>
<comment type="caution">
    <text evidence="1">The sequence shown here is derived from an EMBL/GenBank/DDBJ whole genome shotgun (WGS) entry which is preliminary data.</text>
</comment>
<organism evidence="1 2">
    <name type="scientific">Olivibacter ginsenosidimutans</name>
    <dbReference type="NCBI Taxonomy" id="1176537"/>
    <lineage>
        <taxon>Bacteria</taxon>
        <taxon>Pseudomonadati</taxon>
        <taxon>Bacteroidota</taxon>
        <taxon>Sphingobacteriia</taxon>
        <taxon>Sphingobacteriales</taxon>
        <taxon>Sphingobacteriaceae</taxon>
        <taxon>Olivibacter</taxon>
    </lineage>
</organism>
<keyword evidence="2" id="KW-1185">Reference proteome</keyword>
<proteinExistence type="predicted"/>
<gene>
    <name evidence="1" type="ORF">GCM10023231_32150</name>
</gene>
<protein>
    <submittedName>
        <fullName evidence="1">Uncharacterized protein</fullName>
    </submittedName>
</protein>
<accession>A0ABP9BV68</accession>
<name>A0ABP9BV68_9SPHI</name>
<reference evidence="2" key="1">
    <citation type="journal article" date="2019" name="Int. J. Syst. Evol. Microbiol.">
        <title>The Global Catalogue of Microorganisms (GCM) 10K type strain sequencing project: providing services to taxonomists for standard genome sequencing and annotation.</title>
        <authorList>
            <consortium name="The Broad Institute Genomics Platform"/>
            <consortium name="The Broad Institute Genome Sequencing Center for Infectious Disease"/>
            <person name="Wu L."/>
            <person name="Ma J."/>
        </authorList>
    </citation>
    <scope>NUCLEOTIDE SEQUENCE [LARGE SCALE GENOMIC DNA]</scope>
    <source>
        <strain evidence="2">JCM 18200</strain>
    </source>
</reference>